<gene>
    <name evidence="1" type="ORF">JOF46_003021</name>
</gene>
<sequence>MLIENWFEWSELVSNKTQVYPTCEVNAART</sequence>
<accession>A0ABS4WFW8</accession>
<name>A0ABS4WFW8_9MICC</name>
<protein>
    <submittedName>
        <fullName evidence="1">Uncharacterized protein</fullName>
    </submittedName>
</protein>
<evidence type="ECO:0000313" key="2">
    <source>
        <dbReference type="Proteomes" id="UP000766570"/>
    </source>
</evidence>
<dbReference type="EMBL" id="JAGIOE010000001">
    <property type="protein sequence ID" value="MBP2375109.1"/>
    <property type="molecule type" value="Genomic_DNA"/>
</dbReference>
<keyword evidence="2" id="KW-1185">Reference proteome</keyword>
<organism evidence="1 2">
    <name type="scientific">Paeniglutamicibacter psychrophenolicus</name>
    <dbReference type="NCBI Taxonomy" id="257454"/>
    <lineage>
        <taxon>Bacteria</taxon>
        <taxon>Bacillati</taxon>
        <taxon>Actinomycetota</taxon>
        <taxon>Actinomycetes</taxon>
        <taxon>Micrococcales</taxon>
        <taxon>Micrococcaceae</taxon>
        <taxon>Paeniglutamicibacter</taxon>
    </lineage>
</organism>
<evidence type="ECO:0000313" key="1">
    <source>
        <dbReference type="EMBL" id="MBP2375109.1"/>
    </source>
</evidence>
<dbReference type="Proteomes" id="UP000766570">
    <property type="component" value="Unassembled WGS sequence"/>
</dbReference>
<comment type="caution">
    <text evidence="1">The sequence shown here is derived from an EMBL/GenBank/DDBJ whole genome shotgun (WGS) entry which is preliminary data.</text>
</comment>
<reference evidence="1 2" key="1">
    <citation type="submission" date="2021-03" db="EMBL/GenBank/DDBJ databases">
        <title>Sequencing the genomes of 1000 actinobacteria strains.</title>
        <authorList>
            <person name="Klenk H.-P."/>
        </authorList>
    </citation>
    <scope>NUCLEOTIDE SEQUENCE [LARGE SCALE GENOMIC DNA]</scope>
    <source>
        <strain evidence="1 2">DSM 15454</strain>
    </source>
</reference>
<proteinExistence type="predicted"/>